<dbReference type="InterPro" id="IPR013785">
    <property type="entry name" value="Aldolase_TIM"/>
</dbReference>
<sequence>MTLPSVQRVSDQRIDKVIPLMTPALLHHEHPLDEDLSAAVLEGRRAVARVLDQEDDRLMVVVGPCSVHDPAAALEYADRLAATAARLADDLLIVMRVYFEKPRSTVGWKGLINDPRLDGSGDVNTGLRTARSLLLQVSRKGLPVGCEFLDPIIPQYIADTVAWGAIGARTVESQVHRQLSSGLSMPIGMKNRPDGAISTAVDAIRAAGVPHVFTGIDVSGTPAILHTRGNSDCHLVLRGGSGKPNYGAEDVAGALGQLRAAGLPERLVIDASHGNSGKDYTRQPVVVADIAEQMAAGQRGIVGVMLESFIEEGRQDLDPTAPLTYGQSITDACIGWDTTVHVLENLAKAVIARRG</sequence>
<keyword evidence="11" id="KW-1185">Reference proteome</keyword>
<comment type="catalytic activity">
    <reaction evidence="7 8">
        <text>D-erythrose 4-phosphate + phosphoenolpyruvate + H2O = 7-phospho-2-dehydro-3-deoxy-D-arabino-heptonate + phosphate</text>
        <dbReference type="Rhea" id="RHEA:14717"/>
        <dbReference type="ChEBI" id="CHEBI:15377"/>
        <dbReference type="ChEBI" id="CHEBI:16897"/>
        <dbReference type="ChEBI" id="CHEBI:43474"/>
        <dbReference type="ChEBI" id="CHEBI:58394"/>
        <dbReference type="ChEBI" id="CHEBI:58702"/>
        <dbReference type="EC" id="2.5.1.54"/>
    </reaction>
</comment>
<comment type="similarity">
    <text evidence="3 8">Belongs to the class-I DAHP synthase family.</text>
</comment>
<evidence type="ECO:0000256" key="5">
    <source>
        <dbReference type="ARBA" id="ARBA00022679"/>
    </source>
</evidence>
<protein>
    <recommendedName>
        <fullName evidence="8">Phospho-2-dehydro-3-deoxyheptonate aldolase</fullName>
        <ecNumber evidence="8">2.5.1.54</ecNumber>
    </recommendedName>
</protein>
<dbReference type="EMBL" id="BSDI01000030">
    <property type="protein sequence ID" value="GLI00093.1"/>
    <property type="molecule type" value="Genomic_DNA"/>
</dbReference>
<dbReference type="NCBIfam" id="NF009395">
    <property type="entry name" value="PRK12755.1"/>
    <property type="match status" value="1"/>
</dbReference>
<evidence type="ECO:0000313" key="10">
    <source>
        <dbReference type="EMBL" id="GLI00093.1"/>
    </source>
</evidence>
<reference evidence="10" key="1">
    <citation type="submission" date="2022-12" db="EMBL/GenBank/DDBJ databases">
        <title>New Phytohabitans aurantiacus sp. RD004123 nov., an actinomycete isolated from soil.</title>
        <authorList>
            <person name="Triningsih D.W."/>
            <person name="Harunari E."/>
            <person name="Igarashi Y."/>
        </authorList>
    </citation>
    <scope>NUCLEOTIDE SEQUENCE</scope>
    <source>
        <strain evidence="10">RD004123</strain>
    </source>
</reference>
<feature type="domain" description="DAHP synthetase I/KDSA" evidence="9">
    <location>
        <begin position="50"/>
        <end position="343"/>
    </location>
</feature>
<evidence type="ECO:0000256" key="1">
    <source>
        <dbReference type="ARBA" id="ARBA00003726"/>
    </source>
</evidence>
<evidence type="ECO:0000256" key="7">
    <source>
        <dbReference type="ARBA" id="ARBA00047508"/>
    </source>
</evidence>
<evidence type="ECO:0000256" key="6">
    <source>
        <dbReference type="ARBA" id="ARBA00023141"/>
    </source>
</evidence>
<dbReference type="SUPFAM" id="SSF51569">
    <property type="entry name" value="Aldolase"/>
    <property type="match status" value="1"/>
</dbReference>
<evidence type="ECO:0000256" key="8">
    <source>
        <dbReference type="PIRNR" id="PIRNR001361"/>
    </source>
</evidence>
<accession>A0ABQ5R1N2</accession>
<dbReference type="EC" id="2.5.1.54" evidence="8"/>
<dbReference type="RefSeq" id="WP_281900200.1">
    <property type="nucleotide sequence ID" value="NZ_BSDI01000030.1"/>
</dbReference>
<dbReference type="PANTHER" id="PTHR21225:SF12">
    <property type="entry name" value="PHOSPHO-2-DEHYDRO-3-DEOXYHEPTONATE ALDOLASE, TYROSINE-INHIBITED"/>
    <property type="match status" value="1"/>
</dbReference>
<evidence type="ECO:0000256" key="2">
    <source>
        <dbReference type="ARBA" id="ARBA00004688"/>
    </source>
</evidence>
<keyword evidence="4 8" id="KW-0028">Amino-acid biosynthesis</keyword>
<comment type="pathway">
    <text evidence="2 8">Metabolic intermediate biosynthesis; chorismate biosynthesis; chorismate from D-erythrose 4-phosphate and phosphoenolpyruvate: step 1/7.</text>
</comment>
<dbReference type="InterPro" id="IPR006218">
    <property type="entry name" value="DAHP1/KDSA"/>
</dbReference>
<comment type="function">
    <text evidence="1 8">Stereospecific condensation of phosphoenolpyruvate (PEP) and D-erythrose-4-phosphate (E4P) giving rise to 3-deoxy-D-arabino-heptulosonate-7-phosphate (DAHP).</text>
</comment>
<dbReference type="PANTHER" id="PTHR21225">
    <property type="entry name" value="PHOSPHO-2-DEHYDRO-3-DEOXYHEPTONATE ALDOLASE DAHP SYNTHETASE"/>
    <property type="match status" value="1"/>
</dbReference>
<evidence type="ECO:0000256" key="4">
    <source>
        <dbReference type="ARBA" id="ARBA00022605"/>
    </source>
</evidence>
<dbReference type="Gene3D" id="3.20.20.70">
    <property type="entry name" value="Aldolase class I"/>
    <property type="match status" value="1"/>
</dbReference>
<dbReference type="Proteomes" id="UP001144280">
    <property type="component" value="Unassembled WGS sequence"/>
</dbReference>
<dbReference type="PIRSF" id="PIRSF001361">
    <property type="entry name" value="DAHP_synthase"/>
    <property type="match status" value="1"/>
</dbReference>
<dbReference type="NCBIfam" id="TIGR00034">
    <property type="entry name" value="aroFGH"/>
    <property type="match status" value="1"/>
</dbReference>
<organism evidence="10 11">
    <name type="scientific">Phytohabitans aurantiacus</name>
    <dbReference type="NCBI Taxonomy" id="3016789"/>
    <lineage>
        <taxon>Bacteria</taxon>
        <taxon>Bacillati</taxon>
        <taxon>Actinomycetota</taxon>
        <taxon>Actinomycetes</taxon>
        <taxon>Micromonosporales</taxon>
        <taxon>Micromonosporaceae</taxon>
    </lineage>
</organism>
<dbReference type="InterPro" id="IPR006219">
    <property type="entry name" value="DAHP_synth_1"/>
</dbReference>
<gene>
    <name evidence="10" type="primary">aroF_1</name>
    <name evidence="10" type="ORF">Pa4123_53690</name>
</gene>
<evidence type="ECO:0000313" key="11">
    <source>
        <dbReference type="Proteomes" id="UP001144280"/>
    </source>
</evidence>
<evidence type="ECO:0000256" key="3">
    <source>
        <dbReference type="ARBA" id="ARBA00007985"/>
    </source>
</evidence>
<proteinExistence type="inferred from homology"/>
<keyword evidence="6 8" id="KW-0057">Aromatic amino acid biosynthesis</keyword>
<comment type="caution">
    <text evidence="10">The sequence shown here is derived from an EMBL/GenBank/DDBJ whole genome shotgun (WGS) entry which is preliminary data.</text>
</comment>
<evidence type="ECO:0000259" key="9">
    <source>
        <dbReference type="Pfam" id="PF00793"/>
    </source>
</evidence>
<dbReference type="Pfam" id="PF00793">
    <property type="entry name" value="DAHP_synth_1"/>
    <property type="match status" value="1"/>
</dbReference>
<name>A0ABQ5R1N2_9ACTN</name>
<keyword evidence="5 8" id="KW-0808">Transferase</keyword>